<feature type="binding site" evidence="4">
    <location>
        <begin position="947"/>
        <end position="954"/>
    </location>
    <ligand>
        <name>ATP</name>
        <dbReference type="ChEBI" id="CHEBI:30616"/>
    </ligand>
</feature>
<feature type="binding site" evidence="4">
    <location>
        <begin position="326"/>
        <end position="333"/>
    </location>
    <ligand>
        <name>ATP</name>
        <dbReference type="ChEBI" id="CHEBI:30616"/>
    </ligand>
</feature>
<evidence type="ECO:0000259" key="6">
    <source>
        <dbReference type="PROSITE" id="PS50901"/>
    </source>
</evidence>
<protein>
    <submittedName>
        <fullName evidence="7">Type VII secretion protein EccCb</fullName>
    </submittedName>
</protein>
<dbReference type="GO" id="GO:0006508">
    <property type="term" value="P:proteolysis"/>
    <property type="evidence" value="ECO:0007669"/>
    <property type="project" value="InterPro"/>
</dbReference>
<dbReference type="GO" id="GO:0005509">
    <property type="term" value="F:calcium ion binding"/>
    <property type="evidence" value="ECO:0007669"/>
    <property type="project" value="InterPro"/>
</dbReference>
<dbReference type="Pfam" id="PF00656">
    <property type="entry name" value="Peptidase_C14"/>
    <property type="match status" value="1"/>
</dbReference>
<dbReference type="GO" id="GO:0003677">
    <property type="term" value="F:DNA binding"/>
    <property type="evidence" value="ECO:0007669"/>
    <property type="project" value="InterPro"/>
</dbReference>
<evidence type="ECO:0000259" key="5">
    <source>
        <dbReference type="PROSITE" id="PS50222"/>
    </source>
</evidence>
<dbReference type="PROSITE" id="PS00018">
    <property type="entry name" value="EF_HAND_1"/>
    <property type="match status" value="1"/>
</dbReference>
<organism evidence="7">
    <name type="scientific">Streptomyces sp. NBC_00093</name>
    <dbReference type="NCBI Taxonomy" id="2975649"/>
    <lineage>
        <taxon>Bacteria</taxon>
        <taxon>Bacillati</taxon>
        <taxon>Actinomycetota</taxon>
        <taxon>Actinomycetes</taxon>
        <taxon>Kitasatosporales</taxon>
        <taxon>Streptomycetaceae</taxon>
        <taxon>Streptomyces</taxon>
    </lineage>
</organism>
<accession>A0AAU1ZUD0</accession>
<dbReference type="InterPro" id="IPR029030">
    <property type="entry name" value="Caspase-like_dom_sf"/>
</dbReference>
<gene>
    <name evidence="7" type="primary">eccCb</name>
    <name evidence="7" type="ORF">OHA22_08595</name>
</gene>
<name>A0AAU1ZUD0_9ACTN</name>
<feature type="domain" description="FtsK" evidence="6">
    <location>
        <begin position="927"/>
        <end position="1120"/>
    </location>
</feature>
<dbReference type="Gene3D" id="3.40.50.300">
    <property type="entry name" value="P-loop containing nucleotide triphosphate hydrolases"/>
    <property type="match status" value="4"/>
</dbReference>
<dbReference type="GO" id="GO:0004197">
    <property type="term" value="F:cysteine-type endopeptidase activity"/>
    <property type="evidence" value="ECO:0007669"/>
    <property type="project" value="InterPro"/>
</dbReference>
<dbReference type="EMBL" id="CP108222">
    <property type="protein sequence ID" value="WTT15575.1"/>
    <property type="molecule type" value="Genomic_DNA"/>
</dbReference>
<sequence length="1434" mass="155284">MAGRRIALLVATDGYQDPGLNRLRAPARGAAELKALLRDPAIGRFDFVRELPNRPKEEIETAVEEVLSNRDPDDLVLLYFACHGIRNDADRLFFATLGTQLKRPHTTAIPAAFLHQLLDECEARTKIVLLDCCYSGLFHRGSPMSPAPVDVEAALAGRGTFVITASTALEYAYEGELLTLDNSLSAPRFTAAVIEGLSTGLADQNRDGVITPEELYTYVHDTVINQAGPEQTPTKSGRCEGNVALAYAPWIDASAGPAARAAMAEELTLGSLLPPPVETVDRGFICDAWEGSSRLLVPVGRLENSTGGDPMCVDFAGRDGNAAVVGKLGSGKTTLLRSMIMSLALTHTPHEAEFHLLEGAVNRLGVLRSLPHVRTFAAPHEHSAVEAALTAVKAVISTRRTLFRDLDIDSVEAFRALRTTDRIEEGTASDVFLVVDGWLDFTYEHPEFADTVQKLANAGLNYGVHLLVSARRWSDFTTDLRGLLGTRLELALDDPEESFFDPALASGVAVGWALSRRRRFRVAVPRFDDGVGPVAALESLTGTAELVRAGWEGLRDEDSTDTESADGWQYASHRMLLGVDDPASLDLTALRERPAAGDRLRVPIGVGEGGRLVMLDLKEGAQNGMGPHGLCVGATGSGKSELLRAIVLGLAVRHSPEEVTFVLVDFKGTTAFAGLAELPHVSGLVTQLSDEPLLVARLRETLRGELYRRQQVLRSGGWANVQDYEKARTTRTDLDPLPELVVVVDEFTDILRAQPDFLELLLQVCRLGRSLGVHLLLATQRMEEGDSRRLDTYLSYRIALRTFSASESRSVLGTPDAFHLPNVPGNGFLRTDAPEEVVRFKASYVSTPLAGSDDAYGSASLLDVVVGQLAATRPVARRIWLPPLDRSPALEQLLPAKLVVDEQRGLHSPRSEPLRAPFALADEPFQQRRAVVSMNASGAEGNALVVGGPQSGKSTLLATLITSFALTHTPAEVQFYCLDFGGGGLAPLAGLPHVGGVFSRLDPDLVRRTVADFSRILAEREDSFRVHGIESIHAYRRRRAAGEWPDQGLGDIFLVVDGWATLRTDFEALEPVITDMAVRGLEYGVHLLISASRYGEIRPSLRDLLVSRIELRLGDPTESEIDRPQAQYVPLGAPGHGLSRDRLHFVTALPALGGGAEEESGEARDRLVAAVRDNWPGPTAPPVRTLPTLVPLGELPGPHGYPGHGIAIGIDDAGLTPVFLDVSNDPFFLVYGEPESGKSSFLRMLVRQLCAWASPAEARLLVVDYRRSLLGEVPEEYSLGYCPSGPPVAEVVKQLTAVLEARMPGPDVTAEQLRARSWYEGPDIYLLVDDYDLVATSSGNPLTPLVDYLPFARDLGLHIVLARNSGGASRAQYEPFVTRLRELGAQGLLLSGDPTEGFLLGTVKPSHQPPGRGTLVTRKSTHGVQLAYTDPKLD</sequence>
<keyword evidence="2 4" id="KW-0547">Nucleotide-binding</keyword>
<dbReference type="SMART" id="SM00382">
    <property type="entry name" value="AAA"/>
    <property type="match status" value="4"/>
</dbReference>
<dbReference type="InterPro" id="IPR003593">
    <property type="entry name" value="AAA+_ATPase"/>
</dbReference>
<feature type="binding site" evidence="4">
    <location>
        <begin position="1232"/>
        <end position="1239"/>
    </location>
    <ligand>
        <name>ATP</name>
        <dbReference type="ChEBI" id="CHEBI:30616"/>
    </ligand>
</feature>
<feature type="domain" description="FtsK" evidence="6">
    <location>
        <begin position="610"/>
        <end position="809"/>
    </location>
</feature>
<dbReference type="Gene3D" id="3.40.50.1460">
    <property type="match status" value="1"/>
</dbReference>
<dbReference type="GO" id="GO:0005524">
    <property type="term" value="F:ATP binding"/>
    <property type="evidence" value="ECO:0007669"/>
    <property type="project" value="UniProtKB-UniRule"/>
</dbReference>
<dbReference type="SUPFAM" id="SSF52540">
    <property type="entry name" value="P-loop containing nucleoside triphosphate hydrolases"/>
    <property type="match status" value="4"/>
</dbReference>
<feature type="domain" description="EF-hand" evidence="5">
    <location>
        <begin position="201"/>
        <end position="225"/>
    </location>
</feature>
<dbReference type="PROSITE" id="PS50222">
    <property type="entry name" value="EF_HAND_2"/>
    <property type="match status" value="1"/>
</dbReference>
<dbReference type="PANTHER" id="PTHR22683:SF1">
    <property type="entry name" value="TYPE VII SECRETION SYSTEM PROTEIN ESSC"/>
    <property type="match status" value="1"/>
</dbReference>
<evidence type="ECO:0000256" key="3">
    <source>
        <dbReference type="ARBA" id="ARBA00022840"/>
    </source>
</evidence>
<dbReference type="InterPro" id="IPR002543">
    <property type="entry name" value="FtsK_dom"/>
</dbReference>
<dbReference type="InterPro" id="IPR027417">
    <property type="entry name" value="P-loop_NTPase"/>
</dbReference>
<dbReference type="NCBIfam" id="TIGR03925">
    <property type="entry name" value="T7SS_EccC_b"/>
    <property type="match status" value="1"/>
</dbReference>
<dbReference type="InterPro" id="IPR002048">
    <property type="entry name" value="EF_hand_dom"/>
</dbReference>
<evidence type="ECO:0000256" key="1">
    <source>
        <dbReference type="ARBA" id="ARBA00022737"/>
    </source>
</evidence>
<reference evidence="7" key="1">
    <citation type="submission" date="2022-10" db="EMBL/GenBank/DDBJ databases">
        <title>The complete genomes of actinobacterial strains from the NBC collection.</title>
        <authorList>
            <person name="Joergensen T.S."/>
            <person name="Alvarez Arevalo M."/>
            <person name="Sterndorff E.B."/>
            <person name="Faurdal D."/>
            <person name="Vuksanovic O."/>
            <person name="Mourched A.-S."/>
            <person name="Charusanti P."/>
            <person name="Shaw S."/>
            <person name="Blin K."/>
            <person name="Weber T."/>
        </authorList>
    </citation>
    <scope>NUCLEOTIDE SEQUENCE</scope>
    <source>
        <strain evidence="7">NBC_00093</strain>
    </source>
</reference>
<dbReference type="PROSITE" id="PS50901">
    <property type="entry name" value="FTSK"/>
    <property type="match status" value="4"/>
</dbReference>
<feature type="domain" description="FtsK" evidence="6">
    <location>
        <begin position="1215"/>
        <end position="1398"/>
    </location>
</feature>
<dbReference type="InterPro" id="IPR018247">
    <property type="entry name" value="EF_Hand_1_Ca_BS"/>
</dbReference>
<dbReference type="SUPFAM" id="SSF52129">
    <property type="entry name" value="Caspase-like"/>
    <property type="match status" value="1"/>
</dbReference>
<keyword evidence="3 4" id="KW-0067">ATP-binding</keyword>
<proteinExistence type="predicted"/>
<dbReference type="PANTHER" id="PTHR22683">
    <property type="entry name" value="SPORULATION PROTEIN RELATED"/>
    <property type="match status" value="1"/>
</dbReference>
<feature type="binding site" evidence="4">
    <location>
        <begin position="633"/>
        <end position="640"/>
    </location>
    <ligand>
        <name>ATP</name>
        <dbReference type="ChEBI" id="CHEBI:30616"/>
    </ligand>
</feature>
<evidence type="ECO:0000256" key="2">
    <source>
        <dbReference type="ARBA" id="ARBA00022741"/>
    </source>
</evidence>
<dbReference type="InterPro" id="IPR011600">
    <property type="entry name" value="Pept_C14_caspase"/>
</dbReference>
<dbReference type="InterPro" id="IPR023837">
    <property type="entry name" value="EccCb-like_Actinobacteria"/>
</dbReference>
<dbReference type="Pfam" id="PF01580">
    <property type="entry name" value="FtsK_SpoIIIE"/>
    <property type="match status" value="4"/>
</dbReference>
<dbReference type="NCBIfam" id="NF047832">
    <property type="entry name" value="caspase_w_EACC1"/>
    <property type="match status" value="1"/>
</dbReference>
<dbReference type="InterPro" id="IPR050206">
    <property type="entry name" value="FtsK/SpoIIIE/SftA"/>
</dbReference>
<evidence type="ECO:0000313" key="7">
    <source>
        <dbReference type="EMBL" id="WTT15575.1"/>
    </source>
</evidence>
<feature type="domain" description="FtsK" evidence="6">
    <location>
        <begin position="308"/>
        <end position="499"/>
    </location>
</feature>
<keyword evidence="1" id="KW-0677">Repeat</keyword>
<evidence type="ECO:0000256" key="4">
    <source>
        <dbReference type="PROSITE-ProRule" id="PRU00289"/>
    </source>
</evidence>